<reference evidence="3" key="1">
    <citation type="journal article" date="2016" name="Nat. Commun.">
        <title>The Gonium pectorale genome demonstrates co-option of cell cycle regulation during the evolution of multicellularity.</title>
        <authorList>
            <person name="Hanschen E.R."/>
            <person name="Marriage T.N."/>
            <person name="Ferris P.J."/>
            <person name="Hamaji T."/>
            <person name="Toyoda A."/>
            <person name="Fujiyama A."/>
            <person name="Neme R."/>
            <person name="Noguchi H."/>
            <person name="Minakuchi Y."/>
            <person name="Suzuki M."/>
            <person name="Kawai-Toyooka H."/>
            <person name="Smith D.R."/>
            <person name="Sparks H."/>
            <person name="Anderson J."/>
            <person name="Bakaric R."/>
            <person name="Luria V."/>
            <person name="Karger A."/>
            <person name="Kirschner M.W."/>
            <person name="Durand P.M."/>
            <person name="Michod R.E."/>
            <person name="Nozaki H."/>
            <person name="Olson B.J."/>
        </authorList>
    </citation>
    <scope>NUCLEOTIDE SEQUENCE [LARGE SCALE GENOMIC DNA]</scope>
    <source>
        <strain evidence="3">NIES-2863</strain>
    </source>
</reference>
<comment type="caution">
    <text evidence="2">The sequence shown here is derived from an EMBL/GenBank/DDBJ whole genome shotgun (WGS) entry which is preliminary data.</text>
</comment>
<dbReference type="STRING" id="33097.A0A150GK85"/>
<evidence type="ECO:0000256" key="1">
    <source>
        <dbReference type="SAM" id="MobiDB-lite"/>
    </source>
</evidence>
<accession>A0A150GK85</accession>
<dbReference type="OrthoDB" id="549504at2759"/>
<proteinExistence type="predicted"/>
<evidence type="ECO:0000313" key="2">
    <source>
        <dbReference type="EMBL" id="KXZ50197.1"/>
    </source>
</evidence>
<protein>
    <submittedName>
        <fullName evidence="2">Uncharacterized protein</fullName>
    </submittedName>
</protein>
<gene>
    <name evidence="2" type="ORF">GPECTOR_17g834</name>
</gene>
<feature type="region of interest" description="Disordered" evidence="1">
    <location>
        <begin position="62"/>
        <end position="166"/>
    </location>
</feature>
<dbReference type="Proteomes" id="UP000075714">
    <property type="component" value="Unassembled WGS sequence"/>
</dbReference>
<feature type="compositionally biased region" description="Gly residues" evidence="1">
    <location>
        <begin position="67"/>
        <end position="77"/>
    </location>
</feature>
<sequence>MPTPLCVAAGATTGQPNFVKNQRTAIPVDESATAPKDKSAIATDKKSNKDVVLNASAWQAADEELAEGGGEATMDGGGGEEGDDLWDSFRSVAEREKQQKAEEEKRRKELEQERERERLKAVAEARQAREEEERKMREAEEAAAAEAKRAKEEARQKELEELQASPYSMQANTAQVYQPPDAKAFAQTLGAGGADMADLGLQYKHDDDDNVGFED</sequence>
<evidence type="ECO:0000313" key="3">
    <source>
        <dbReference type="Proteomes" id="UP000075714"/>
    </source>
</evidence>
<name>A0A150GK85_GONPE</name>
<dbReference type="AlphaFoldDB" id="A0A150GK85"/>
<dbReference type="EMBL" id="LSYV01000018">
    <property type="protein sequence ID" value="KXZ50197.1"/>
    <property type="molecule type" value="Genomic_DNA"/>
</dbReference>
<feature type="compositionally biased region" description="Basic and acidic residues" evidence="1">
    <location>
        <begin position="92"/>
        <end position="160"/>
    </location>
</feature>
<organism evidence="2 3">
    <name type="scientific">Gonium pectorale</name>
    <name type="common">Green alga</name>
    <dbReference type="NCBI Taxonomy" id="33097"/>
    <lineage>
        <taxon>Eukaryota</taxon>
        <taxon>Viridiplantae</taxon>
        <taxon>Chlorophyta</taxon>
        <taxon>core chlorophytes</taxon>
        <taxon>Chlorophyceae</taxon>
        <taxon>CS clade</taxon>
        <taxon>Chlamydomonadales</taxon>
        <taxon>Volvocaceae</taxon>
        <taxon>Gonium</taxon>
    </lineage>
</organism>
<keyword evidence="3" id="KW-1185">Reference proteome</keyword>